<dbReference type="InterPro" id="IPR050953">
    <property type="entry name" value="N4_N6_ade-DNA_methylase"/>
</dbReference>
<keyword evidence="2" id="KW-0489">Methyltransferase</keyword>
<dbReference type="InterPro" id="IPR029063">
    <property type="entry name" value="SAM-dependent_MTases_sf"/>
</dbReference>
<dbReference type="GO" id="GO:0009007">
    <property type="term" value="F:site-specific DNA-methyltransferase (adenine-specific) activity"/>
    <property type="evidence" value="ECO:0007669"/>
    <property type="project" value="UniProtKB-EC"/>
</dbReference>
<proteinExistence type="predicted"/>
<dbReference type="AlphaFoldDB" id="G2LH02"/>
<evidence type="ECO:0000259" key="6">
    <source>
        <dbReference type="Pfam" id="PF07669"/>
    </source>
</evidence>
<dbReference type="EC" id="2.1.1.72" evidence="1"/>
<feature type="domain" description="Type II methyltransferase M.TaqI-like" evidence="6">
    <location>
        <begin position="457"/>
        <end position="698"/>
    </location>
</feature>
<sequence>MNSFEKYQEISQLAPEFASFTKQAAQKARNEAEFGRQMNNEIERLARQLGTQSDFREQYTLATGRADAVYNRFIIEYKSPGSLQNNLRHKPTVRAVGQVKKYIKGLAEAERHDRDRLLGVAFDGIYFIFVRYHQGHWIVEPPLEVNESSCERFLRSLFSLSSGRALIPENLVEDFGNQNVLSQQVTSALYCALEQHPDGLTARLFKQWKLFFGETAGADAAAGKIAHRSELRAFLKGMGLEPENADLPRFFFALQTYFAFIVKNIARLVLQAYAAGGLDTMPLTTVAGLQGKGLQQELQKLEEGDFYRALGLKNLLEGDFFAWYLHAWDANVEVALRQVLQRLAEYNPVTVQDDPLSARDLLKKLYHYLLPREIRHDLGEFYTPDWLAERLLNQLGEPLFQMPKPGAYIPTPNKRLLDPACGSGTFLILVARALKANCFQARLSKADTLEVILSGLAGLDLNPLAVMAARVNFLLAIADLLPYRRREVEIPIYLADSILTPVEGKKFFDQGRRILETAVGTLPIPVAIDTHAEMECLTNLLEEYVRGGFATEAFLKRCRAELPDLSDQDEATLRELFETLCNLHQQGLDGIWARVVKNAFMPLFLKPFDYVVGNPPWINWESLPQGYRQRVAPLWQQYDLFQHKGFDAILGKSKDDISALMTYVAADRYLKPGGKLAFVITQSVWKTSGGGQGFRRFRLPPPNGRGAGGKDVHLRVVHVDDLSRLQVFEGASTRTSVFVLRKGETTRYPVPYTYWQKTSRGQSLDYDSTLDEVLKQTRRLQFQAAPVDKHDSTSAWLTAHCKALTAIQKVLGPSAYQARAGVCTWANGIYWLKKENALPYGLWVVRNLTKGAKRKVKPVTVKLEPNLLYPLLRGRDVRRWHAQPSAYILVTHLPDAGLNAIPVKDLQNCYPKTWSYLKSFEKELRERSGFKRYFTRKQGKQVIETGPFYSLFNIGKYTFAPWKVVWREQSAWFTVAVVNEQEQKCIVPDHKLMLIGCQSKKEAFYLAGVLNSAPITLAVWAFSISIQQTTHITDQIAVPHFDAQNPTHTRLAALSQKAHQIAPEVYAGDANAQRRLAAIEAKIDGLAAQLWGLTQAELEDIRRNLVELKGENLEATPADGEE</sequence>
<evidence type="ECO:0000256" key="4">
    <source>
        <dbReference type="ARBA" id="ARBA00022691"/>
    </source>
</evidence>
<evidence type="ECO:0000313" key="8">
    <source>
        <dbReference type="Proteomes" id="UP000006791"/>
    </source>
</evidence>
<name>G2LH02_CHLTF</name>
<dbReference type="RefSeq" id="WP_014099240.1">
    <property type="nucleotide sequence ID" value="NC_016024.1"/>
</dbReference>
<evidence type="ECO:0000256" key="3">
    <source>
        <dbReference type="ARBA" id="ARBA00022679"/>
    </source>
</evidence>
<dbReference type="KEGG" id="ctm:Cabther_A0745"/>
<evidence type="ECO:0000256" key="5">
    <source>
        <dbReference type="ARBA" id="ARBA00047942"/>
    </source>
</evidence>
<protein>
    <recommendedName>
        <fullName evidence="1">site-specific DNA-methyltransferase (adenine-specific)</fullName>
        <ecNumber evidence="1">2.1.1.72</ecNumber>
    </recommendedName>
</protein>
<dbReference type="GO" id="GO:0032259">
    <property type="term" value="P:methylation"/>
    <property type="evidence" value="ECO:0007669"/>
    <property type="project" value="UniProtKB-KW"/>
</dbReference>
<dbReference type="EMBL" id="CP002514">
    <property type="protein sequence ID" value="AEP11502.1"/>
    <property type="molecule type" value="Genomic_DNA"/>
</dbReference>
<dbReference type="Pfam" id="PF07669">
    <property type="entry name" value="Eco57I"/>
    <property type="match status" value="1"/>
</dbReference>
<evidence type="ECO:0000256" key="1">
    <source>
        <dbReference type="ARBA" id="ARBA00011900"/>
    </source>
</evidence>
<dbReference type="Gene3D" id="3.40.50.150">
    <property type="entry name" value="Vaccinia Virus protein VP39"/>
    <property type="match status" value="1"/>
</dbReference>
<dbReference type="OrthoDB" id="9814572at2"/>
<dbReference type="PRINTS" id="PR00507">
    <property type="entry name" value="N12N6MTFRASE"/>
</dbReference>
<dbReference type="PANTHER" id="PTHR33841:SF4">
    <property type="entry name" value="RESTRICTION MODIFICATION SYSTEM DNA SPECIFICITY DOMAIN"/>
    <property type="match status" value="1"/>
</dbReference>
<gene>
    <name evidence="7" type="ordered locus">Cabther_A0745</name>
</gene>
<organism evidence="7 8">
    <name type="scientific">Chloracidobacterium thermophilum (strain B)</name>
    <dbReference type="NCBI Taxonomy" id="981222"/>
    <lineage>
        <taxon>Bacteria</taxon>
        <taxon>Pseudomonadati</taxon>
        <taxon>Acidobacteriota</taxon>
        <taxon>Terriglobia</taxon>
        <taxon>Terriglobales</taxon>
        <taxon>Acidobacteriaceae</taxon>
        <taxon>Chloracidobacterium</taxon>
    </lineage>
</organism>
<dbReference type="STRING" id="981222.Cabther_A0745"/>
<dbReference type="HOGENOM" id="CLU_009149_0_0_0"/>
<evidence type="ECO:0000256" key="2">
    <source>
        <dbReference type="ARBA" id="ARBA00022603"/>
    </source>
</evidence>
<dbReference type="InterPro" id="IPR011639">
    <property type="entry name" value="MethylTrfase_TaqI-like_dom"/>
</dbReference>
<dbReference type="PANTHER" id="PTHR33841">
    <property type="entry name" value="DNA METHYLTRANSFERASE YEEA-RELATED"/>
    <property type="match status" value="1"/>
</dbReference>
<comment type="catalytic activity">
    <reaction evidence="5">
        <text>a 2'-deoxyadenosine in DNA + S-adenosyl-L-methionine = an N(6)-methyl-2'-deoxyadenosine in DNA + S-adenosyl-L-homocysteine + H(+)</text>
        <dbReference type="Rhea" id="RHEA:15197"/>
        <dbReference type="Rhea" id="RHEA-COMP:12418"/>
        <dbReference type="Rhea" id="RHEA-COMP:12419"/>
        <dbReference type="ChEBI" id="CHEBI:15378"/>
        <dbReference type="ChEBI" id="CHEBI:57856"/>
        <dbReference type="ChEBI" id="CHEBI:59789"/>
        <dbReference type="ChEBI" id="CHEBI:90615"/>
        <dbReference type="ChEBI" id="CHEBI:90616"/>
        <dbReference type="EC" id="2.1.1.72"/>
    </reaction>
</comment>
<dbReference type="SUPFAM" id="SSF53335">
    <property type="entry name" value="S-adenosyl-L-methionine-dependent methyltransferases"/>
    <property type="match status" value="1"/>
</dbReference>
<reference evidence="7 8" key="1">
    <citation type="journal article" date="2012" name="Environ. Microbiol.">
        <title>Complete genome of Candidatus Chloracidobacterium thermophilum, a chlorophyll-based photoheterotroph belonging to the phylum Acidobacteria.</title>
        <authorList>
            <person name="Garcia Costas A.M."/>
            <person name="Liu Z."/>
            <person name="Tomsho L.P."/>
            <person name="Schuster S.C."/>
            <person name="Ward D.M."/>
            <person name="Bryant D.A."/>
        </authorList>
    </citation>
    <scope>NUCLEOTIDE SEQUENCE [LARGE SCALE GENOMIC DNA]</scope>
    <source>
        <strain evidence="7 8">B</strain>
    </source>
</reference>
<dbReference type="GO" id="GO:0003676">
    <property type="term" value="F:nucleic acid binding"/>
    <property type="evidence" value="ECO:0007669"/>
    <property type="project" value="InterPro"/>
</dbReference>
<dbReference type="REBASE" id="40622">
    <property type="entry name" value="CthBORF745P"/>
</dbReference>
<dbReference type="GO" id="GO:0006304">
    <property type="term" value="P:DNA modification"/>
    <property type="evidence" value="ECO:0007669"/>
    <property type="project" value="InterPro"/>
</dbReference>
<keyword evidence="3" id="KW-0808">Transferase</keyword>
<keyword evidence="4" id="KW-0949">S-adenosyl-L-methionine</keyword>
<dbReference type="PROSITE" id="PS00092">
    <property type="entry name" value="N6_MTASE"/>
    <property type="match status" value="1"/>
</dbReference>
<evidence type="ECO:0000313" key="7">
    <source>
        <dbReference type="EMBL" id="AEP11502.1"/>
    </source>
</evidence>
<keyword evidence="8" id="KW-1185">Reference proteome</keyword>
<dbReference type="Proteomes" id="UP000006791">
    <property type="component" value="Chromosome 1"/>
</dbReference>
<dbReference type="InterPro" id="IPR002052">
    <property type="entry name" value="DNA_methylase_N6_adenine_CS"/>
</dbReference>
<accession>G2LH02</accession>